<evidence type="ECO:0000313" key="1">
    <source>
        <dbReference type="EMBL" id="CAH3195074.1"/>
    </source>
</evidence>
<organism evidence="1 2">
    <name type="scientific">Porites evermanni</name>
    <dbReference type="NCBI Taxonomy" id="104178"/>
    <lineage>
        <taxon>Eukaryota</taxon>
        <taxon>Metazoa</taxon>
        <taxon>Cnidaria</taxon>
        <taxon>Anthozoa</taxon>
        <taxon>Hexacorallia</taxon>
        <taxon>Scleractinia</taxon>
        <taxon>Fungiina</taxon>
        <taxon>Poritidae</taxon>
        <taxon>Porites</taxon>
    </lineage>
</organism>
<name>A0ABN8SYM2_9CNID</name>
<proteinExistence type="predicted"/>
<accession>A0ABN8SYM2</accession>
<dbReference type="Proteomes" id="UP001159427">
    <property type="component" value="Unassembled WGS sequence"/>
</dbReference>
<gene>
    <name evidence="1" type="ORF">PEVE_00029322</name>
</gene>
<keyword evidence="2" id="KW-1185">Reference proteome</keyword>
<comment type="caution">
    <text evidence="1">The sequence shown here is derived from an EMBL/GenBank/DDBJ whole genome shotgun (WGS) entry which is preliminary data.</text>
</comment>
<protein>
    <submittedName>
        <fullName evidence="1">Uncharacterized protein</fullName>
    </submittedName>
</protein>
<dbReference type="EMBL" id="CALNXI010004097">
    <property type="protein sequence ID" value="CAH3195074.1"/>
    <property type="molecule type" value="Genomic_DNA"/>
</dbReference>
<reference evidence="1 2" key="1">
    <citation type="submission" date="2022-05" db="EMBL/GenBank/DDBJ databases">
        <authorList>
            <consortium name="Genoscope - CEA"/>
            <person name="William W."/>
        </authorList>
    </citation>
    <scope>NUCLEOTIDE SEQUENCE [LARGE SCALE GENOMIC DNA]</scope>
</reference>
<evidence type="ECO:0000313" key="2">
    <source>
        <dbReference type="Proteomes" id="UP001159427"/>
    </source>
</evidence>
<sequence>MEEDVDMFDLMDDGLNEFLVERANRLALEKKPLFKANMVFLPYQRQGGKGPASKNPKRLPFYMMLKKKKCMITIKNQDELCCARAFLNRSYFCSDCCKGYNTEDAANHSCMRRNCSSCQRTRSQKGGCPDFKPGKKRTIPSKDCQRDFYRQDCCTNHKMKKGKKKVSLCQKDRKCLICCK</sequence>